<dbReference type="EMBL" id="BKCJ010002137">
    <property type="protein sequence ID" value="GEU46522.1"/>
    <property type="molecule type" value="Genomic_DNA"/>
</dbReference>
<name>A0A6L2KCS4_TANCI</name>
<comment type="caution">
    <text evidence="2">The sequence shown here is derived from an EMBL/GenBank/DDBJ whole genome shotgun (WGS) entry which is preliminary data.</text>
</comment>
<accession>A0A6L2KCS4</accession>
<feature type="region of interest" description="Disordered" evidence="1">
    <location>
        <begin position="42"/>
        <end position="117"/>
    </location>
</feature>
<evidence type="ECO:0000313" key="2">
    <source>
        <dbReference type="EMBL" id="GEU46522.1"/>
    </source>
</evidence>
<feature type="compositionally biased region" description="Basic and acidic residues" evidence="1">
    <location>
        <begin position="54"/>
        <end position="82"/>
    </location>
</feature>
<gene>
    <name evidence="2" type="ORF">Tci_018500</name>
</gene>
<proteinExistence type="predicted"/>
<feature type="non-terminal residue" evidence="2">
    <location>
        <position position="1"/>
    </location>
</feature>
<organism evidence="2">
    <name type="scientific">Tanacetum cinerariifolium</name>
    <name type="common">Dalmatian daisy</name>
    <name type="synonym">Chrysanthemum cinerariifolium</name>
    <dbReference type="NCBI Taxonomy" id="118510"/>
    <lineage>
        <taxon>Eukaryota</taxon>
        <taxon>Viridiplantae</taxon>
        <taxon>Streptophyta</taxon>
        <taxon>Embryophyta</taxon>
        <taxon>Tracheophyta</taxon>
        <taxon>Spermatophyta</taxon>
        <taxon>Magnoliopsida</taxon>
        <taxon>eudicotyledons</taxon>
        <taxon>Gunneridae</taxon>
        <taxon>Pentapetalae</taxon>
        <taxon>asterids</taxon>
        <taxon>campanulids</taxon>
        <taxon>Asterales</taxon>
        <taxon>Asteraceae</taxon>
        <taxon>Asteroideae</taxon>
        <taxon>Anthemideae</taxon>
        <taxon>Anthemidinae</taxon>
        <taxon>Tanacetum</taxon>
    </lineage>
</organism>
<protein>
    <submittedName>
        <fullName evidence="2">Uncharacterized protein</fullName>
    </submittedName>
</protein>
<sequence length="117" mass="12878">FDDDEANLQRAVEESLKDVHATHRGPLPPVVTLRDVNHFQRCTPETADPTRPSTHHEDEKATRADVETDTKELLTHTEKSGKEMSNIVVLGTESGGQDEKQRGPDPGDSADSRPLPS</sequence>
<reference evidence="2" key="1">
    <citation type="journal article" date="2019" name="Sci. Rep.">
        <title>Draft genome of Tanacetum cinerariifolium, the natural source of mosquito coil.</title>
        <authorList>
            <person name="Yamashiro T."/>
            <person name="Shiraishi A."/>
            <person name="Satake H."/>
            <person name="Nakayama K."/>
        </authorList>
    </citation>
    <scope>NUCLEOTIDE SEQUENCE</scope>
</reference>
<dbReference type="AlphaFoldDB" id="A0A6L2KCS4"/>
<evidence type="ECO:0000256" key="1">
    <source>
        <dbReference type="SAM" id="MobiDB-lite"/>
    </source>
</evidence>